<reference evidence="7" key="1">
    <citation type="submission" date="2019-12" db="EMBL/GenBank/DDBJ databases">
        <title>Genome sequencing and annotation of Brassica cretica.</title>
        <authorList>
            <person name="Studholme D.J."/>
            <person name="Sarris P."/>
        </authorList>
    </citation>
    <scope>NUCLEOTIDE SEQUENCE</scope>
    <source>
        <strain evidence="7">PFS-109/04</strain>
        <tissue evidence="7">Leaf</tissue>
    </source>
</reference>
<feature type="non-terminal residue" evidence="7">
    <location>
        <position position="1"/>
    </location>
</feature>
<keyword evidence="4" id="KW-0134">Cell wall</keyword>
<comment type="similarity">
    <text evidence="4">Belongs to the expansin family. Expansin A subfamily.</text>
</comment>
<dbReference type="InterPro" id="IPR009009">
    <property type="entry name" value="RlpA-like_DPBB"/>
</dbReference>
<dbReference type="CDD" id="cd22274">
    <property type="entry name" value="DPBB_EXPA_N"/>
    <property type="match status" value="1"/>
</dbReference>
<evidence type="ECO:0000256" key="4">
    <source>
        <dbReference type="RuleBase" id="RU365023"/>
    </source>
</evidence>
<dbReference type="SUPFAM" id="SSF50685">
    <property type="entry name" value="Barwin-like endoglucanases"/>
    <property type="match status" value="1"/>
</dbReference>
<feature type="transmembrane region" description="Helical" evidence="5">
    <location>
        <begin position="7"/>
        <end position="26"/>
    </location>
</feature>
<proteinExistence type="inferred from homology"/>
<keyword evidence="5" id="KW-0472">Membrane</keyword>
<comment type="function">
    <text evidence="4">Causes loosening and extension of plant cell walls by disrupting non-covalent bonding between cellulose microfibrils and matrix glucans. No enzymatic activity has been found.</text>
</comment>
<keyword evidence="2" id="KW-0732">Signal</keyword>
<evidence type="ECO:0000313" key="7">
    <source>
        <dbReference type="EMBL" id="KAF3555761.1"/>
    </source>
</evidence>
<accession>A0A8S9R3I6</accession>
<dbReference type="InterPro" id="IPR007118">
    <property type="entry name" value="Expan_Lol_pI"/>
</dbReference>
<dbReference type="GO" id="GO:0005576">
    <property type="term" value="C:extracellular region"/>
    <property type="evidence" value="ECO:0007669"/>
    <property type="project" value="InterPro"/>
</dbReference>
<evidence type="ECO:0000256" key="1">
    <source>
        <dbReference type="ARBA" id="ARBA00022525"/>
    </source>
</evidence>
<dbReference type="SMART" id="SM00837">
    <property type="entry name" value="DPBB_1"/>
    <property type="match status" value="1"/>
</dbReference>
<gene>
    <name evidence="7" type="ORF">F2Q69_00016344</name>
</gene>
<evidence type="ECO:0000256" key="5">
    <source>
        <dbReference type="SAM" id="Phobius"/>
    </source>
</evidence>
<keyword evidence="3 4" id="KW-0961">Cell wall biogenesis/degradation</keyword>
<keyword evidence="1 4" id="KW-0964">Secreted</keyword>
<evidence type="ECO:0000259" key="6">
    <source>
        <dbReference type="PROSITE" id="PS50842"/>
    </source>
</evidence>
<name>A0A8S9R3I6_BRACR</name>
<dbReference type="PRINTS" id="PR01225">
    <property type="entry name" value="EXPANSNFAMLY"/>
</dbReference>
<dbReference type="InterPro" id="IPR036908">
    <property type="entry name" value="RlpA-like_sf"/>
</dbReference>
<organism evidence="7 8">
    <name type="scientific">Brassica cretica</name>
    <name type="common">Mustard</name>
    <dbReference type="NCBI Taxonomy" id="69181"/>
    <lineage>
        <taxon>Eukaryota</taxon>
        <taxon>Viridiplantae</taxon>
        <taxon>Streptophyta</taxon>
        <taxon>Embryophyta</taxon>
        <taxon>Tracheophyta</taxon>
        <taxon>Spermatophyta</taxon>
        <taxon>Magnoliopsida</taxon>
        <taxon>eudicotyledons</taxon>
        <taxon>Gunneridae</taxon>
        <taxon>Pentapetalae</taxon>
        <taxon>rosids</taxon>
        <taxon>malvids</taxon>
        <taxon>Brassicales</taxon>
        <taxon>Brassicaceae</taxon>
        <taxon>Brassiceae</taxon>
        <taxon>Brassica</taxon>
    </lineage>
</organism>
<keyword evidence="5" id="KW-0812">Transmembrane</keyword>
<dbReference type="Gene3D" id="2.40.40.10">
    <property type="entry name" value="RlpA-like domain"/>
    <property type="match status" value="1"/>
</dbReference>
<feature type="domain" description="Expansin-like EG45" evidence="6">
    <location>
        <begin position="57"/>
        <end position="176"/>
    </location>
</feature>
<dbReference type="GO" id="GO:0016020">
    <property type="term" value="C:membrane"/>
    <property type="evidence" value="ECO:0007669"/>
    <property type="project" value="UniProtKB-SubCell"/>
</dbReference>
<dbReference type="PROSITE" id="PS50842">
    <property type="entry name" value="EXPANSIN_EG45"/>
    <property type="match status" value="1"/>
</dbReference>
<comment type="caution">
    <text evidence="7">The sequence shown here is derived from an EMBL/GenBank/DDBJ whole genome shotgun (WGS) entry which is preliminary data.</text>
</comment>
<comment type="subcellular location">
    <subcellularLocation>
        <location evidence="4">Secreted</location>
        <location evidence="4">Cell wall</location>
    </subcellularLocation>
    <subcellularLocation>
        <location evidence="4">Membrane</location>
        <topology evidence="4">Peripheral membrane protein</topology>
    </subcellularLocation>
</comment>
<dbReference type="PRINTS" id="PR01226">
    <property type="entry name" value="EXPANSIN"/>
</dbReference>
<sequence>MKLLQNIIFVQVLMMAMVIWIVPMTYGHGHGHHAPVAGWLDARATFYGDINGGQTHQGACGYGDLHKQGFGLATAALSTALFNNGYTCGACYEIKCANSPQWCLPGSIKITATNFCPPDPSNKKDSWCNPPQKHFDLSQKENGAMHHPNTWDKISKRKVTNMVSLPALAYGSIIRR</sequence>
<dbReference type="AlphaFoldDB" id="A0A8S9R3I6"/>
<evidence type="ECO:0000313" key="8">
    <source>
        <dbReference type="Proteomes" id="UP000712600"/>
    </source>
</evidence>
<dbReference type="PANTHER" id="PTHR31867">
    <property type="entry name" value="EXPANSIN-A15"/>
    <property type="match status" value="1"/>
</dbReference>
<dbReference type="InterPro" id="IPR007112">
    <property type="entry name" value="Expansin/allergen_DPBB_dom"/>
</dbReference>
<evidence type="ECO:0000256" key="3">
    <source>
        <dbReference type="ARBA" id="ARBA00023316"/>
    </source>
</evidence>
<dbReference type="GO" id="GO:0009664">
    <property type="term" value="P:plant-type cell wall organization"/>
    <property type="evidence" value="ECO:0007669"/>
    <property type="project" value="InterPro"/>
</dbReference>
<protein>
    <recommendedName>
        <fullName evidence="4">Expansin</fullName>
    </recommendedName>
</protein>
<dbReference type="Pfam" id="PF03330">
    <property type="entry name" value="DPBB_1"/>
    <property type="match status" value="1"/>
</dbReference>
<keyword evidence="5" id="KW-1133">Transmembrane helix</keyword>
<evidence type="ECO:0000256" key="2">
    <source>
        <dbReference type="ARBA" id="ARBA00022729"/>
    </source>
</evidence>
<dbReference type="Proteomes" id="UP000712600">
    <property type="component" value="Unassembled WGS sequence"/>
</dbReference>
<dbReference type="EMBL" id="QGKX02000996">
    <property type="protein sequence ID" value="KAF3555761.1"/>
    <property type="molecule type" value="Genomic_DNA"/>
</dbReference>
<dbReference type="InterPro" id="IPR002963">
    <property type="entry name" value="Expansin"/>
</dbReference>